<accession>A0A0F3NMF5</accession>
<dbReference type="Proteomes" id="UP000033562">
    <property type="component" value="Unassembled WGS sequence"/>
</dbReference>
<feature type="transmembrane region" description="Helical" evidence="1">
    <location>
        <begin position="6"/>
        <end position="23"/>
    </location>
</feature>
<dbReference type="AlphaFoldDB" id="A0A0F3NMF5"/>
<reference evidence="2 3" key="1">
    <citation type="submission" date="2015-02" db="EMBL/GenBank/DDBJ databases">
        <title>Genome Sequencing of Rickettsiales.</title>
        <authorList>
            <person name="Daugherty S.C."/>
            <person name="Su Q."/>
            <person name="Abolude K."/>
            <person name="Beier-Sexton M."/>
            <person name="Carlyon J.A."/>
            <person name="Carter R."/>
            <person name="Day N.P."/>
            <person name="Dumler S.J."/>
            <person name="Dyachenko V."/>
            <person name="Godinez A."/>
            <person name="Kurtti T.J."/>
            <person name="Lichay M."/>
            <person name="Mullins K.E."/>
            <person name="Ott S."/>
            <person name="Pappas-Brown V."/>
            <person name="Paris D.H."/>
            <person name="Patel P."/>
            <person name="Richards A.L."/>
            <person name="Sadzewicz L."/>
            <person name="Sears K."/>
            <person name="Seidman D."/>
            <person name="Sengamalay N."/>
            <person name="Stenos J."/>
            <person name="Tallon L.J."/>
            <person name="Vincent G."/>
            <person name="Fraser C.M."/>
            <person name="Munderloh U."/>
            <person name="Dunning-Hotopp J.C."/>
        </authorList>
    </citation>
    <scope>NUCLEOTIDE SEQUENCE [LARGE SCALE GENOMIC DNA]</scope>
    <source>
        <strain evidence="2 3">RAC413</strain>
    </source>
</reference>
<protein>
    <submittedName>
        <fullName evidence="2">Uncharacterized protein</fullName>
    </submittedName>
</protein>
<evidence type="ECO:0000313" key="3">
    <source>
        <dbReference type="Proteomes" id="UP000033562"/>
    </source>
</evidence>
<keyword evidence="1" id="KW-1133">Transmembrane helix</keyword>
<gene>
    <name evidence="2" type="ORF">NLO413_0625</name>
</gene>
<evidence type="ECO:0000256" key="1">
    <source>
        <dbReference type="SAM" id="Phobius"/>
    </source>
</evidence>
<keyword evidence="1" id="KW-0472">Membrane</keyword>
<comment type="caution">
    <text evidence="2">The sequence shown here is derived from an EMBL/GenBank/DDBJ whole genome shotgun (WGS) entry which is preliminary data.</text>
</comment>
<proteinExistence type="predicted"/>
<keyword evidence="1" id="KW-0812">Transmembrane</keyword>
<sequence>MIYPYIIVEHLSIIFILIVKNFYTTFTEGNKPDICDEFCHITVNGYY</sequence>
<evidence type="ECO:0000313" key="2">
    <source>
        <dbReference type="EMBL" id="KJV69243.1"/>
    </source>
</evidence>
<dbReference type="EMBL" id="LANX01000001">
    <property type="protein sequence ID" value="KJV69243.1"/>
    <property type="molecule type" value="Genomic_DNA"/>
</dbReference>
<keyword evidence="3" id="KW-1185">Reference proteome</keyword>
<name>A0A0F3NMF5_9RICK</name>
<organism evidence="2 3">
    <name type="scientific">Candidatus Neoehrlichia procyonis str. RAC413</name>
    <dbReference type="NCBI Taxonomy" id="1359163"/>
    <lineage>
        <taxon>Bacteria</taxon>
        <taxon>Pseudomonadati</taxon>
        <taxon>Pseudomonadota</taxon>
        <taxon>Alphaproteobacteria</taxon>
        <taxon>Rickettsiales</taxon>
        <taxon>Anaplasmataceae</taxon>
        <taxon>Candidatus Neoehrlichia</taxon>
    </lineage>
</organism>